<keyword evidence="2" id="KW-1185">Reference proteome</keyword>
<evidence type="ECO:0000313" key="1">
    <source>
        <dbReference type="EMBL" id="KJY25370.1"/>
    </source>
</evidence>
<dbReference type="EMBL" id="JZWV01001084">
    <property type="protein sequence ID" value="KJY25370.1"/>
    <property type="molecule type" value="Genomic_DNA"/>
</dbReference>
<name>A0A0F4ITL9_9ACTN</name>
<protein>
    <submittedName>
        <fullName evidence="1">Uncharacterized protein</fullName>
    </submittedName>
</protein>
<proteinExistence type="predicted"/>
<comment type="caution">
    <text evidence="1">The sequence shown here is derived from an EMBL/GenBank/DDBJ whole genome shotgun (WGS) entry which is preliminary data.</text>
</comment>
<dbReference type="AlphaFoldDB" id="A0A0F4ITL9"/>
<sequence>MGTDMSLHPMKPQPEAGPYLSLIDLVVLRLTPVVPAPGSQLQFTAVGPRGTDMVSARVAADAGDTIAPTATVAVMATEILFGICNAFLLHGHVQPQLGMAKWNRHVQETA</sequence>
<reference evidence="1 2" key="1">
    <citation type="submission" date="2015-02" db="EMBL/GenBank/DDBJ databases">
        <authorList>
            <person name="Ju K.-S."/>
            <person name="Doroghazi J.R."/>
            <person name="Metcalf W."/>
        </authorList>
    </citation>
    <scope>NUCLEOTIDE SEQUENCE [LARGE SCALE GENOMIC DNA]</scope>
    <source>
        <strain evidence="1 2">NRRL ISP-5550</strain>
    </source>
</reference>
<organism evidence="1 2">
    <name type="scientific">Streptomyces katrae</name>
    <dbReference type="NCBI Taxonomy" id="68223"/>
    <lineage>
        <taxon>Bacteria</taxon>
        <taxon>Bacillati</taxon>
        <taxon>Actinomycetota</taxon>
        <taxon>Actinomycetes</taxon>
        <taxon>Kitasatosporales</taxon>
        <taxon>Streptomycetaceae</taxon>
        <taxon>Streptomyces</taxon>
    </lineage>
</organism>
<dbReference type="Proteomes" id="UP000033551">
    <property type="component" value="Unassembled WGS sequence"/>
</dbReference>
<gene>
    <name evidence="1" type="ORF">VR44_32635</name>
</gene>
<evidence type="ECO:0000313" key="2">
    <source>
        <dbReference type="Proteomes" id="UP000033551"/>
    </source>
</evidence>
<accession>A0A0F4ITL9</accession>